<dbReference type="RefSeq" id="WP_206592353.1">
    <property type="nucleotide sequence ID" value="NZ_JAFKCS010000001.1"/>
</dbReference>
<accession>A0ABS3CPR8</accession>
<name>A0ABS3CPR8_9ALTE</name>
<evidence type="ECO:0000313" key="1">
    <source>
        <dbReference type="EMBL" id="MBN7818534.1"/>
    </source>
</evidence>
<comment type="caution">
    <text evidence="1">The sequence shown here is derived from an EMBL/GenBank/DDBJ whole genome shotgun (WGS) entry which is preliminary data.</text>
</comment>
<sequence length="130" mass="14454">MADTWLQTCPAQHFCFSHPADWQPKQLRMVDSTAGIMQGENVQLSYDYGIYSDNFSALPDAKRQALVIDGFDAELITSPGQLALYIGKVEHIEVMNADMALSMMLTFSGEVDHKLAKQVFNSVRITRPAG</sequence>
<proteinExistence type="predicted"/>
<organism evidence="1 2">
    <name type="scientific">Bowmanella yangjiangensis</name>
    <dbReference type="NCBI Taxonomy" id="2811230"/>
    <lineage>
        <taxon>Bacteria</taxon>
        <taxon>Pseudomonadati</taxon>
        <taxon>Pseudomonadota</taxon>
        <taxon>Gammaproteobacteria</taxon>
        <taxon>Alteromonadales</taxon>
        <taxon>Alteromonadaceae</taxon>
        <taxon>Bowmanella</taxon>
    </lineage>
</organism>
<evidence type="ECO:0000313" key="2">
    <source>
        <dbReference type="Proteomes" id="UP000663992"/>
    </source>
</evidence>
<dbReference type="Proteomes" id="UP000663992">
    <property type="component" value="Unassembled WGS sequence"/>
</dbReference>
<reference evidence="1 2" key="1">
    <citation type="submission" date="2021-03" db="EMBL/GenBank/DDBJ databases">
        <title>novel species isolated from a fishpond in China.</title>
        <authorList>
            <person name="Lu H."/>
            <person name="Cai Z."/>
        </authorList>
    </citation>
    <scope>NUCLEOTIDE SEQUENCE [LARGE SCALE GENOMIC DNA]</scope>
    <source>
        <strain evidence="1 2">Y57</strain>
    </source>
</reference>
<protein>
    <submittedName>
        <fullName evidence="1">Uncharacterized protein</fullName>
    </submittedName>
</protein>
<keyword evidence="2" id="KW-1185">Reference proteome</keyword>
<dbReference type="EMBL" id="JAFKCS010000001">
    <property type="protein sequence ID" value="MBN7818534.1"/>
    <property type="molecule type" value="Genomic_DNA"/>
</dbReference>
<gene>
    <name evidence="1" type="ORF">J0A65_01590</name>
</gene>